<dbReference type="EMBL" id="BN001307">
    <property type="protein sequence ID" value="CBF86658.1"/>
    <property type="molecule type" value="Genomic_DNA"/>
</dbReference>
<evidence type="ECO:0000256" key="2">
    <source>
        <dbReference type="ARBA" id="ARBA00023043"/>
    </source>
</evidence>
<dbReference type="HOGENOM" id="CLU_505287_0_0_1"/>
<dbReference type="PANTHER" id="PTHR24198">
    <property type="entry name" value="ANKYRIN REPEAT AND PROTEIN KINASE DOMAIN-CONTAINING PROTEIN"/>
    <property type="match status" value="1"/>
</dbReference>
<dbReference type="PROSITE" id="PS50297">
    <property type="entry name" value="ANK_REP_REGION"/>
    <property type="match status" value="4"/>
</dbReference>
<feature type="repeat" description="ANK" evidence="3">
    <location>
        <begin position="50"/>
        <end position="82"/>
    </location>
</feature>
<dbReference type="Gene3D" id="1.25.40.20">
    <property type="entry name" value="Ankyrin repeat-containing domain"/>
    <property type="match status" value="4"/>
</dbReference>
<keyword evidence="2 3" id="KW-0040">ANK repeat</keyword>
<dbReference type="InterPro" id="IPR002110">
    <property type="entry name" value="Ankyrin_rpt"/>
</dbReference>
<dbReference type="PROSITE" id="PS50088">
    <property type="entry name" value="ANK_REPEAT"/>
    <property type="match status" value="5"/>
</dbReference>
<gene>
    <name evidence="5" type="ORF">ANIA_02346</name>
</gene>
<dbReference type="KEGG" id="ani:ANIA_02346"/>
<reference evidence="6" key="2">
    <citation type="journal article" date="2009" name="Fungal Genet. Biol.">
        <title>The 2008 update of the Aspergillus nidulans genome annotation: a community effort.</title>
        <authorList>
            <person name="Wortman J.R."/>
            <person name="Gilsenan J.M."/>
            <person name="Joardar V."/>
            <person name="Deegan J."/>
            <person name="Clutterbuck J."/>
            <person name="Andersen M.R."/>
            <person name="Archer D."/>
            <person name="Bencina M."/>
            <person name="Braus G."/>
            <person name="Coutinho P."/>
            <person name="von Dohren H."/>
            <person name="Doonan J."/>
            <person name="Driessen A.J."/>
            <person name="Durek P."/>
            <person name="Espeso E."/>
            <person name="Fekete E."/>
            <person name="Flipphi M."/>
            <person name="Estrada C.G."/>
            <person name="Geysens S."/>
            <person name="Goldman G."/>
            <person name="de Groot P.W."/>
            <person name="Hansen K."/>
            <person name="Harris S.D."/>
            <person name="Heinekamp T."/>
            <person name="Helmstaedt K."/>
            <person name="Henrissat B."/>
            <person name="Hofmann G."/>
            <person name="Homan T."/>
            <person name="Horio T."/>
            <person name="Horiuchi H."/>
            <person name="James S."/>
            <person name="Jones M."/>
            <person name="Karaffa L."/>
            <person name="Karanyi Z."/>
            <person name="Kato M."/>
            <person name="Keller N."/>
            <person name="Kelly D.E."/>
            <person name="Kiel J.A."/>
            <person name="Kim J.M."/>
            <person name="van der Klei I.J."/>
            <person name="Klis F.M."/>
            <person name="Kovalchuk A."/>
            <person name="Krasevec N."/>
            <person name="Kubicek C.P."/>
            <person name="Liu B."/>
            <person name="Maccabe A."/>
            <person name="Meyer V."/>
            <person name="Mirabito P."/>
            <person name="Miskei M."/>
            <person name="Mos M."/>
            <person name="Mullins J."/>
            <person name="Nelson D.R."/>
            <person name="Nielsen J."/>
            <person name="Oakley B.R."/>
            <person name="Osmani S.A."/>
            <person name="Pakula T."/>
            <person name="Paszewski A."/>
            <person name="Paulsen I."/>
            <person name="Pilsyk S."/>
            <person name="Pocsi I."/>
            <person name="Punt P.J."/>
            <person name="Ram A.F."/>
            <person name="Ren Q."/>
            <person name="Robellet X."/>
            <person name="Robson G."/>
            <person name="Seiboth B."/>
            <person name="van Solingen P."/>
            <person name="Specht T."/>
            <person name="Sun J."/>
            <person name="Taheri-Talesh N."/>
            <person name="Takeshita N."/>
            <person name="Ussery D."/>
            <person name="vanKuyk P.A."/>
            <person name="Visser H."/>
            <person name="van de Vondervoort P.J."/>
            <person name="de Vries R.P."/>
            <person name="Walton J."/>
            <person name="Xiang X."/>
            <person name="Xiong Y."/>
            <person name="Zeng A.P."/>
            <person name="Brandt B.W."/>
            <person name="Cornell M.J."/>
            <person name="van den Hondel C.A."/>
            <person name="Visser J."/>
            <person name="Oliver S.G."/>
            <person name="Turner G."/>
        </authorList>
    </citation>
    <scope>GENOME REANNOTATION</scope>
    <source>
        <strain evidence="6">FGSC A4 / ATCC 38163 / CBS 112.46 / NRRL 194 / M139</strain>
    </source>
</reference>
<evidence type="ECO:0000313" key="6">
    <source>
        <dbReference type="Proteomes" id="UP000000560"/>
    </source>
</evidence>
<dbReference type="InterPro" id="IPR036770">
    <property type="entry name" value="Ankyrin_rpt-contain_sf"/>
</dbReference>
<dbReference type="eggNOG" id="KOG4177">
    <property type="taxonomic scope" value="Eukaryota"/>
</dbReference>
<dbReference type="GeneID" id="2875144"/>
<feature type="repeat" description="ANK" evidence="3">
    <location>
        <begin position="83"/>
        <end position="109"/>
    </location>
</feature>
<dbReference type="STRING" id="227321.Q5BAT4"/>
<dbReference type="OrthoDB" id="4772757at2759"/>
<keyword evidence="6" id="KW-1185">Reference proteome</keyword>
<dbReference type="OMA" id="RIYLHWA"/>
<reference evidence="6" key="1">
    <citation type="journal article" date="2005" name="Nature">
        <title>Sequencing of Aspergillus nidulans and comparative analysis with A. fumigatus and A. oryzae.</title>
        <authorList>
            <person name="Galagan J.E."/>
            <person name="Calvo S.E."/>
            <person name="Cuomo C."/>
            <person name="Ma L.J."/>
            <person name="Wortman J.R."/>
            <person name="Batzoglou S."/>
            <person name="Lee S.I."/>
            <person name="Basturkmen M."/>
            <person name="Spevak C.C."/>
            <person name="Clutterbuck J."/>
            <person name="Kapitonov V."/>
            <person name="Jurka J."/>
            <person name="Scazzocchio C."/>
            <person name="Farman M."/>
            <person name="Butler J."/>
            <person name="Purcell S."/>
            <person name="Harris S."/>
            <person name="Braus G.H."/>
            <person name="Draht O."/>
            <person name="Busch S."/>
            <person name="D'Enfert C."/>
            <person name="Bouchier C."/>
            <person name="Goldman G.H."/>
            <person name="Bell-Pedersen D."/>
            <person name="Griffiths-Jones S."/>
            <person name="Doonan J.H."/>
            <person name="Yu J."/>
            <person name="Vienken K."/>
            <person name="Pain A."/>
            <person name="Freitag M."/>
            <person name="Selker E.U."/>
            <person name="Archer D.B."/>
            <person name="Penalva M.A."/>
            <person name="Oakley B.R."/>
            <person name="Momany M."/>
            <person name="Tanaka T."/>
            <person name="Kumagai T."/>
            <person name="Asai K."/>
            <person name="Machida M."/>
            <person name="Nierman W.C."/>
            <person name="Denning D.W."/>
            <person name="Caddick M."/>
            <person name="Hynes M."/>
            <person name="Paoletti M."/>
            <person name="Fischer R."/>
            <person name="Miller B."/>
            <person name="Dyer P."/>
            <person name="Sachs M.S."/>
            <person name="Osmani S.A."/>
            <person name="Birren B.W."/>
        </authorList>
    </citation>
    <scope>NUCLEOTIDE SEQUENCE [LARGE SCALE GENOMIC DNA]</scope>
    <source>
        <strain evidence="6">FGSC A4 / ATCC 38163 / CBS 112.46 / NRRL 194 / M139</strain>
    </source>
</reference>
<protein>
    <submittedName>
        <fullName evidence="5">Uncharacterized protein</fullName>
    </submittedName>
</protein>
<dbReference type="Pfam" id="PF13637">
    <property type="entry name" value="Ank_4"/>
    <property type="match status" value="1"/>
</dbReference>
<feature type="repeat" description="ANK" evidence="3">
    <location>
        <begin position="178"/>
        <end position="210"/>
    </location>
</feature>
<dbReference type="Proteomes" id="UP000000560">
    <property type="component" value="Chromosome VII"/>
</dbReference>
<dbReference type="SUPFAM" id="SSF48403">
    <property type="entry name" value="Ankyrin repeat"/>
    <property type="match status" value="1"/>
</dbReference>
<feature type="repeat" description="ANK" evidence="3">
    <location>
        <begin position="416"/>
        <end position="457"/>
    </location>
</feature>
<dbReference type="SMART" id="SM00248">
    <property type="entry name" value="ANK"/>
    <property type="match status" value="10"/>
</dbReference>
<proteinExistence type="predicted"/>
<keyword evidence="1" id="KW-0677">Repeat</keyword>
<dbReference type="AlphaFoldDB" id="Q5BAT4"/>
<feature type="compositionally biased region" description="Polar residues" evidence="4">
    <location>
        <begin position="364"/>
        <end position="377"/>
    </location>
</feature>
<accession>C8VNE9</accession>
<sequence length="539" mass="60248">MLFLDLPDELLLFVGEVIPLQRDLSSLTKTNRRLYCLLSDLLLKINMKDSNSSALVYAAQHGNLAVVQRMVELGADINATNPDAYTVLDCAASEGHADIVRYLLRKGASHRFTVERPSVSNVSQRTVQNMFTTNVSKEEQETLEYTIPLFLAILHSHDEAALSLIEDQRVNINYCDLWGRTPLMWALTCGRRKLVRALLQHGANANVHDEHSGLTVLIAEIRRPKARHVRLLLAHDKVDPNLPDRHSCTPLWAALDSWDVTMLKQLLARHDLDVNKTRNGITPLLHAISNKQEDVAILLLKHPNLDSSSINSMDANERTPLSYASEYGQVWLTDMLLEKGADSQLTDVDGRVPRSYAAARVETQAATSPTQTEQVQADSGEVPAQAPIFLSIDHGRLDTLETLVSLGADPSQQNEDGHTPLHCLVKRSGRQPVLAPEDEQAIRYLLEHGADPWIKDKCGMTVLDMARAYGWGELMGGILRSSFRRIRGEDSHGSWEDANIPPMSEGCAAAGMCWTQRRTWRIGVGYESDWVESREPWRV</sequence>
<feature type="repeat" description="ANK" evidence="3">
    <location>
        <begin position="316"/>
        <end position="348"/>
    </location>
</feature>
<evidence type="ECO:0000313" key="5">
    <source>
        <dbReference type="EMBL" id="CBF86658.1"/>
    </source>
</evidence>
<dbReference type="RefSeq" id="XP_659950.1">
    <property type="nucleotide sequence ID" value="XM_654858.1"/>
</dbReference>
<evidence type="ECO:0000256" key="3">
    <source>
        <dbReference type="PROSITE-ProRule" id="PRU00023"/>
    </source>
</evidence>
<dbReference type="PANTHER" id="PTHR24198:SF165">
    <property type="entry name" value="ANKYRIN REPEAT-CONTAINING PROTEIN-RELATED"/>
    <property type="match status" value="1"/>
</dbReference>
<evidence type="ECO:0000256" key="4">
    <source>
        <dbReference type="SAM" id="MobiDB-lite"/>
    </source>
</evidence>
<organism evidence="5 6">
    <name type="scientific">Emericella nidulans (strain FGSC A4 / ATCC 38163 / CBS 112.46 / NRRL 194 / M139)</name>
    <name type="common">Aspergillus nidulans</name>
    <dbReference type="NCBI Taxonomy" id="227321"/>
    <lineage>
        <taxon>Eukaryota</taxon>
        <taxon>Fungi</taxon>
        <taxon>Dikarya</taxon>
        <taxon>Ascomycota</taxon>
        <taxon>Pezizomycotina</taxon>
        <taxon>Eurotiomycetes</taxon>
        <taxon>Eurotiomycetidae</taxon>
        <taxon>Eurotiales</taxon>
        <taxon>Aspergillaceae</taxon>
        <taxon>Aspergillus</taxon>
        <taxon>Aspergillus subgen. Nidulantes</taxon>
    </lineage>
</organism>
<evidence type="ECO:0000256" key="1">
    <source>
        <dbReference type="ARBA" id="ARBA00022737"/>
    </source>
</evidence>
<accession>Q5BAT4</accession>
<feature type="region of interest" description="Disordered" evidence="4">
    <location>
        <begin position="361"/>
        <end position="380"/>
    </location>
</feature>
<dbReference type="Pfam" id="PF12796">
    <property type="entry name" value="Ank_2"/>
    <property type="match status" value="3"/>
</dbReference>
<dbReference type="InParanoid" id="Q5BAT4"/>
<name>Q5BAT4_EMENI</name>